<evidence type="ECO:0000313" key="2">
    <source>
        <dbReference type="EMBL" id="PHT52429.1"/>
    </source>
</evidence>
<dbReference type="Proteomes" id="UP000224567">
    <property type="component" value="Unassembled WGS sequence"/>
</dbReference>
<evidence type="ECO:0000259" key="1">
    <source>
        <dbReference type="SMART" id="SM00256"/>
    </source>
</evidence>
<dbReference type="NCBIfam" id="TIGR01640">
    <property type="entry name" value="F_box_assoc_1"/>
    <property type="match status" value="1"/>
</dbReference>
<dbReference type="OrthoDB" id="1247337at2759"/>
<dbReference type="PANTHER" id="PTHR31672:SF13">
    <property type="entry name" value="F-BOX PROTEIN CPR30-LIKE"/>
    <property type="match status" value="1"/>
</dbReference>
<reference evidence="3" key="2">
    <citation type="journal article" date="2017" name="J. Anim. Genet.">
        <title>Multiple reference genome sequences of hot pepper reveal the massive evolution of plant disease resistance genes by retroduplication.</title>
        <authorList>
            <person name="Kim S."/>
            <person name="Park J."/>
            <person name="Yeom S.-I."/>
            <person name="Kim Y.-M."/>
            <person name="Seo E."/>
            <person name="Kim K.-T."/>
            <person name="Kim M.-S."/>
            <person name="Lee J.M."/>
            <person name="Cheong K."/>
            <person name="Shin H.-S."/>
            <person name="Kim S.-B."/>
            <person name="Han K."/>
            <person name="Lee J."/>
            <person name="Park M."/>
            <person name="Lee H.-A."/>
            <person name="Lee H.-Y."/>
            <person name="Lee Y."/>
            <person name="Oh S."/>
            <person name="Lee J.H."/>
            <person name="Choi E."/>
            <person name="Choi E."/>
            <person name="Lee S.E."/>
            <person name="Jeon J."/>
            <person name="Kim H."/>
            <person name="Choi G."/>
            <person name="Song H."/>
            <person name="Lee J."/>
            <person name="Lee S.-C."/>
            <person name="Kwon J.-K."/>
            <person name="Lee H.-Y."/>
            <person name="Koo N."/>
            <person name="Hong Y."/>
            <person name="Kim R.W."/>
            <person name="Kang W.-H."/>
            <person name="Huh J.H."/>
            <person name="Kang B.-C."/>
            <person name="Yang T.-J."/>
            <person name="Lee Y.-H."/>
            <person name="Bennetzen J.L."/>
            <person name="Choi D."/>
        </authorList>
    </citation>
    <scope>NUCLEOTIDE SEQUENCE [LARGE SCALE GENOMIC DNA]</scope>
    <source>
        <strain evidence="3">cv. PBC81</strain>
    </source>
</reference>
<dbReference type="AlphaFoldDB" id="A0A2G2X4T5"/>
<name>A0A2G2X4T5_CAPBA</name>
<sequence>MQVPMSPHTRKNTDFGEDVITCILSKLPVESLLRFKIVHKSWCSIINDPNFIKLQIEESSSDINQQKILLISSKIAPSPCLEYNMLVFNIGSTNASSLSANSQVVSLQPPDFFMSRDVSYPLVSSCNGLLCMVCSFKIFIWNPAIQKYKIVQNPDPYVLKRVKSYESTLYGFAYDSINDDYNIVCTFVVNAKGSRYIVGIYSVNNEFWKKIDSIPAGYRLFDQNPVSLDGTVNMMATRSVQENGDSAFNKFAIVSLFVADEKFVVTPIPLQYCGSHMKLSNFANRLYLSVFVEMDFLVCSLEKDGELWTWTNVMKSPTLGSSIGLGNHNCYLDDIVCLKENEKILWRKTDGGFLEYDKRKEEVNEFTMNQISPATELSILFAGSLASLRIPWD</sequence>
<dbReference type="InterPro" id="IPR013187">
    <property type="entry name" value="F-box-assoc_dom_typ3"/>
</dbReference>
<dbReference type="SUPFAM" id="SSF81383">
    <property type="entry name" value="F-box domain"/>
    <property type="match status" value="1"/>
</dbReference>
<organism evidence="2 3">
    <name type="scientific">Capsicum baccatum</name>
    <name type="common">Peruvian pepper</name>
    <dbReference type="NCBI Taxonomy" id="33114"/>
    <lineage>
        <taxon>Eukaryota</taxon>
        <taxon>Viridiplantae</taxon>
        <taxon>Streptophyta</taxon>
        <taxon>Embryophyta</taxon>
        <taxon>Tracheophyta</taxon>
        <taxon>Spermatophyta</taxon>
        <taxon>Magnoliopsida</taxon>
        <taxon>eudicotyledons</taxon>
        <taxon>Gunneridae</taxon>
        <taxon>Pentapetalae</taxon>
        <taxon>asterids</taxon>
        <taxon>lamiids</taxon>
        <taxon>Solanales</taxon>
        <taxon>Solanaceae</taxon>
        <taxon>Solanoideae</taxon>
        <taxon>Capsiceae</taxon>
        <taxon>Capsicum</taxon>
    </lineage>
</organism>
<dbReference type="SMART" id="SM00256">
    <property type="entry name" value="FBOX"/>
    <property type="match status" value="1"/>
</dbReference>
<dbReference type="STRING" id="33114.A0A2G2X4T5"/>
<protein>
    <recommendedName>
        <fullName evidence="1">F-box domain-containing protein</fullName>
    </recommendedName>
</protein>
<gene>
    <name evidence="2" type="ORF">CQW23_06891</name>
</gene>
<dbReference type="Pfam" id="PF00646">
    <property type="entry name" value="F-box"/>
    <property type="match status" value="1"/>
</dbReference>
<dbReference type="InterPro" id="IPR017451">
    <property type="entry name" value="F-box-assoc_interact_dom"/>
</dbReference>
<keyword evidence="3" id="KW-1185">Reference proteome</keyword>
<reference evidence="2 3" key="1">
    <citation type="journal article" date="2017" name="Genome Biol.">
        <title>New reference genome sequences of hot pepper reveal the massive evolution of plant disease-resistance genes by retroduplication.</title>
        <authorList>
            <person name="Kim S."/>
            <person name="Park J."/>
            <person name="Yeom S.I."/>
            <person name="Kim Y.M."/>
            <person name="Seo E."/>
            <person name="Kim K.T."/>
            <person name="Kim M.S."/>
            <person name="Lee J.M."/>
            <person name="Cheong K."/>
            <person name="Shin H.S."/>
            <person name="Kim S.B."/>
            <person name="Han K."/>
            <person name="Lee J."/>
            <person name="Park M."/>
            <person name="Lee H.A."/>
            <person name="Lee H.Y."/>
            <person name="Lee Y."/>
            <person name="Oh S."/>
            <person name="Lee J.H."/>
            <person name="Choi E."/>
            <person name="Choi E."/>
            <person name="Lee S.E."/>
            <person name="Jeon J."/>
            <person name="Kim H."/>
            <person name="Choi G."/>
            <person name="Song H."/>
            <person name="Lee J."/>
            <person name="Lee S.C."/>
            <person name="Kwon J.K."/>
            <person name="Lee H.Y."/>
            <person name="Koo N."/>
            <person name="Hong Y."/>
            <person name="Kim R.W."/>
            <person name="Kang W.H."/>
            <person name="Huh J.H."/>
            <person name="Kang B.C."/>
            <person name="Yang T.J."/>
            <person name="Lee Y.H."/>
            <person name="Bennetzen J.L."/>
            <person name="Choi D."/>
        </authorList>
    </citation>
    <scope>NUCLEOTIDE SEQUENCE [LARGE SCALE GENOMIC DNA]</scope>
    <source>
        <strain evidence="3">cv. PBC81</strain>
    </source>
</reference>
<dbReference type="PANTHER" id="PTHR31672">
    <property type="entry name" value="BNACNNG10540D PROTEIN"/>
    <property type="match status" value="1"/>
</dbReference>
<dbReference type="InterPro" id="IPR036047">
    <property type="entry name" value="F-box-like_dom_sf"/>
</dbReference>
<dbReference type="InterPro" id="IPR001810">
    <property type="entry name" value="F-box_dom"/>
</dbReference>
<feature type="domain" description="F-box" evidence="1">
    <location>
        <begin position="15"/>
        <end position="54"/>
    </location>
</feature>
<accession>A0A2G2X4T5</accession>
<dbReference type="InterPro" id="IPR050796">
    <property type="entry name" value="SCF_F-box_component"/>
</dbReference>
<evidence type="ECO:0000313" key="3">
    <source>
        <dbReference type="Proteomes" id="UP000224567"/>
    </source>
</evidence>
<dbReference type="Pfam" id="PF08268">
    <property type="entry name" value="FBA_3"/>
    <property type="match status" value="1"/>
</dbReference>
<dbReference type="EMBL" id="MLFT02000003">
    <property type="protein sequence ID" value="PHT52429.1"/>
    <property type="molecule type" value="Genomic_DNA"/>
</dbReference>
<comment type="caution">
    <text evidence="2">The sequence shown here is derived from an EMBL/GenBank/DDBJ whole genome shotgun (WGS) entry which is preliminary data.</text>
</comment>
<proteinExistence type="predicted"/>
<dbReference type="CDD" id="cd22157">
    <property type="entry name" value="F-box_AtFBW1-like"/>
    <property type="match status" value="1"/>
</dbReference>